<dbReference type="AlphaFoldDB" id="I0IDB4"/>
<feature type="region of interest" description="Disordered" evidence="1">
    <location>
        <begin position="115"/>
        <end position="143"/>
    </location>
</feature>
<evidence type="ECO:0000313" key="3">
    <source>
        <dbReference type="Proteomes" id="UP000007881"/>
    </source>
</evidence>
<organism evidence="2 3">
    <name type="scientific">Phycisphaera mikurensis (strain NBRC 102666 / KCTC 22515 / FYK2301M01)</name>
    <dbReference type="NCBI Taxonomy" id="1142394"/>
    <lineage>
        <taxon>Bacteria</taxon>
        <taxon>Pseudomonadati</taxon>
        <taxon>Planctomycetota</taxon>
        <taxon>Phycisphaerae</taxon>
        <taxon>Phycisphaerales</taxon>
        <taxon>Phycisphaeraceae</taxon>
        <taxon>Phycisphaera</taxon>
    </lineage>
</organism>
<dbReference type="RefSeq" id="WP_014436471.1">
    <property type="nucleotide sequence ID" value="NC_017080.1"/>
</dbReference>
<feature type="compositionally biased region" description="Low complexity" evidence="1">
    <location>
        <begin position="117"/>
        <end position="131"/>
    </location>
</feature>
<dbReference type="Proteomes" id="UP000007881">
    <property type="component" value="Chromosome"/>
</dbReference>
<protein>
    <submittedName>
        <fullName evidence="2">Uncharacterized protein</fullName>
    </submittedName>
</protein>
<dbReference type="STRING" id="1142394.PSMK_10930"/>
<evidence type="ECO:0000256" key="1">
    <source>
        <dbReference type="SAM" id="MobiDB-lite"/>
    </source>
</evidence>
<accession>I0IDB4</accession>
<gene>
    <name evidence="2" type="ordered locus">PSMK_10930</name>
</gene>
<proteinExistence type="predicted"/>
<reference evidence="2 3" key="1">
    <citation type="submission" date="2012-02" db="EMBL/GenBank/DDBJ databases">
        <title>Complete genome sequence of Phycisphaera mikurensis NBRC 102666.</title>
        <authorList>
            <person name="Ankai A."/>
            <person name="Hosoyama A."/>
            <person name="Terui Y."/>
            <person name="Sekine M."/>
            <person name="Fukai R."/>
            <person name="Kato Y."/>
            <person name="Nakamura S."/>
            <person name="Yamada-Narita S."/>
            <person name="Kawakoshi A."/>
            <person name="Fukunaga Y."/>
            <person name="Yamazaki S."/>
            <person name="Fujita N."/>
        </authorList>
    </citation>
    <scope>NUCLEOTIDE SEQUENCE [LARGE SCALE GENOMIC DNA]</scope>
    <source>
        <strain evidence="3">NBRC 102666 / KCTC 22515 / FYK2301M01</strain>
    </source>
</reference>
<evidence type="ECO:0000313" key="2">
    <source>
        <dbReference type="EMBL" id="BAM03252.1"/>
    </source>
</evidence>
<sequence length="143" mass="14320">MDRRRQPLDLRGIDELRTEAMADAVAALGDPGGEGAVWHHGFSHGVAGGGAATLVAEGPAGIRVRIRLAPGDAGAPPAGSADAAGGSGGPTTPTRLISATVLKLRRQGHGVIRLEPDAGADAAPGWDGRGWLQRLGDSPADAA</sequence>
<keyword evidence="3" id="KW-1185">Reference proteome</keyword>
<feature type="region of interest" description="Disordered" evidence="1">
    <location>
        <begin position="70"/>
        <end position="94"/>
    </location>
</feature>
<name>I0IDB4_PHYMF</name>
<dbReference type="EMBL" id="AP012338">
    <property type="protein sequence ID" value="BAM03252.1"/>
    <property type="molecule type" value="Genomic_DNA"/>
</dbReference>
<feature type="compositionally biased region" description="Low complexity" evidence="1">
    <location>
        <begin position="70"/>
        <end position="84"/>
    </location>
</feature>
<dbReference type="KEGG" id="phm:PSMK_10930"/>
<dbReference type="HOGENOM" id="CLU_1804402_0_0_0"/>